<dbReference type="Pfam" id="PF00905">
    <property type="entry name" value="Transpeptidase"/>
    <property type="match status" value="1"/>
</dbReference>
<dbReference type="SUPFAM" id="SSF56601">
    <property type="entry name" value="beta-lactamase/transpeptidase-like"/>
    <property type="match status" value="1"/>
</dbReference>
<keyword evidence="10" id="KW-0511">Multifunctional enzyme</keyword>
<keyword evidence="11" id="KW-0961">Cell wall biogenesis/degradation</keyword>
<dbReference type="FunFam" id="1.10.3810.10:FF:000001">
    <property type="entry name" value="Penicillin-binding protein 1A"/>
    <property type="match status" value="1"/>
</dbReference>
<feature type="domain" description="Penicillin-binding protein transpeptidase" evidence="15">
    <location>
        <begin position="320"/>
        <end position="565"/>
    </location>
</feature>
<evidence type="ECO:0000256" key="14">
    <source>
        <dbReference type="SAM" id="MobiDB-lite"/>
    </source>
</evidence>
<evidence type="ECO:0000256" key="4">
    <source>
        <dbReference type="ARBA" id="ARBA00022670"/>
    </source>
</evidence>
<proteinExistence type="inferred from homology"/>
<evidence type="ECO:0000259" key="16">
    <source>
        <dbReference type="Pfam" id="PF00912"/>
    </source>
</evidence>
<dbReference type="KEGG" id="tfa:BW733_07085"/>
<dbReference type="Gene3D" id="3.40.710.10">
    <property type="entry name" value="DD-peptidase/beta-lactamase superfamily"/>
    <property type="match status" value="1"/>
</dbReference>
<evidence type="ECO:0000313" key="17">
    <source>
        <dbReference type="EMBL" id="AQP50633.1"/>
    </source>
</evidence>
<evidence type="ECO:0000256" key="1">
    <source>
        <dbReference type="ARBA" id="ARBA00007090"/>
    </source>
</evidence>
<feature type="compositionally biased region" description="Low complexity" evidence="14">
    <location>
        <begin position="649"/>
        <end position="664"/>
    </location>
</feature>
<evidence type="ECO:0000256" key="11">
    <source>
        <dbReference type="ARBA" id="ARBA00023316"/>
    </source>
</evidence>
<dbReference type="InterPro" id="IPR001264">
    <property type="entry name" value="Glyco_trans_51"/>
</dbReference>
<keyword evidence="18" id="KW-1185">Reference proteome</keyword>
<evidence type="ECO:0000256" key="6">
    <source>
        <dbReference type="ARBA" id="ARBA00022679"/>
    </source>
</evidence>
<dbReference type="InterPro" id="IPR001460">
    <property type="entry name" value="PCN-bd_Tpept"/>
</dbReference>
<dbReference type="InterPro" id="IPR012338">
    <property type="entry name" value="Beta-lactam/transpept-like"/>
</dbReference>
<dbReference type="GO" id="GO:0009252">
    <property type="term" value="P:peptidoglycan biosynthetic process"/>
    <property type="evidence" value="ECO:0007669"/>
    <property type="project" value="UniProtKB-KW"/>
</dbReference>
<protein>
    <submittedName>
        <fullName evidence="17">Penicillin-binding protein</fullName>
    </submittedName>
</protein>
<sequence length="756" mass="80720">MLGLGGAGTMLYLYNDTRLPDAHSDFQTNTTFLYYQDGNNQLGSLAVQNRVSLTYDEMPQLAKDAVIAAENRSFWEDPGFSVTGIARSAWSIATGGEVQGGSTITQQYIKILYLESDQTMQRKIKELLLATKMGREMSKEQILEGYLNTIYFGRGAYGIQAAAKSYFLKPASELTVAETAALAAILNNPAGFNPSGGQEKLDRLYGRYTYVLSGMLEMGAITQAQYDEAKPQLPEFPEVPINNRYGGPKGYLIKQIEDELAAKGFTEAEIHGGGLKVVTTLDKNMQTAAIQTAQKYTAEAAENAEGNPDPADLHVAISSVDTATGGVLAQYGGADYVANSRNWATTPRPAASTFKTFATIAGLRNGFSLKSVFNGNTFTPEGDDTPIRNEFRRQYGAVTLRKATADSINTAFVDMTQQMEDGPNQVMKAANDAGAPTLKDKAWDPINRVALGFAEVSPNNMANSYATLANSGQRNEVHIVKQVLNSKGEVLYEAKPANEQTIDSNVAANVTDSLTSVVEEGTGRRAERLERPVAGKTGTNDFNGAITSAWFVGYTKQISTAVMFVAGDGGTEDLEDYKRPQDSTFFGSTYPLMTWVDFMELASAGMPVEEFDEPKPIKADKGDTTDESQRPARDETEDPEKSDEPSPEPSSSPTATEAPTSAPASTPPPTQESTEPTKEPSKQPSKQPSKEPTKEATTPPPNTSEPVEPTKAPTTQAPPPEQGDNSGGGNTSGGGNSGGGNQGNGGDSSGGETAAP</sequence>
<dbReference type="GO" id="GO:0006508">
    <property type="term" value="P:proteolysis"/>
    <property type="evidence" value="ECO:0007669"/>
    <property type="project" value="UniProtKB-KW"/>
</dbReference>
<accession>A0A1Q2CX19</accession>
<dbReference type="PANTHER" id="PTHR32282">
    <property type="entry name" value="BINDING PROTEIN TRANSPEPTIDASE, PUTATIVE-RELATED"/>
    <property type="match status" value="1"/>
</dbReference>
<feature type="compositionally biased region" description="Gly residues" evidence="14">
    <location>
        <begin position="725"/>
        <end position="749"/>
    </location>
</feature>
<dbReference type="GO" id="GO:0030288">
    <property type="term" value="C:outer membrane-bounded periplasmic space"/>
    <property type="evidence" value="ECO:0007669"/>
    <property type="project" value="TreeGrafter"/>
</dbReference>
<evidence type="ECO:0000256" key="13">
    <source>
        <dbReference type="ARBA" id="ARBA00049902"/>
    </source>
</evidence>
<dbReference type="AlphaFoldDB" id="A0A1Q2CX19"/>
<dbReference type="GO" id="GO:0071555">
    <property type="term" value="P:cell wall organization"/>
    <property type="evidence" value="ECO:0007669"/>
    <property type="project" value="UniProtKB-KW"/>
</dbReference>
<comment type="catalytic activity">
    <reaction evidence="13">
        <text>[GlcNAc-(1-&gt;4)-Mur2Ac(oyl-L-Ala-gamma-D-Glu-L-Lys-D-Ala-D-Ala)](n)-di-trans,octa-cis-undecaprenyl diphosphate + beta-D-GlcNAc-(1-&gt;4)-Mur2Ac(oyl-L-Ala-gamma-D-Glu-L-Lys-D-Ala-D-Ala)-di-trans,octa-cis-undecaprenyl diphosphate = [GlcNAc-(1-&gt;4)-Mur2Ac(oyl-L-Ala-gamma-D-Glu-L-Lys-D-Ala-D-Ala)](n+1)-di-trans,octa-cis-undecaprenyl diphosphate + di-trans,octa-cis-undecaprenyl diphosphate + H(+)</text>
        <dbReference type="Rhea" id="RHEA:23708"/>
        <dbReference type="Rhea" id="RHEA-COMP:9602"/>
        <dbReference type="Rhea" id="RHEA-COMP:9603"/>
        <dbReference type="ChEBI" id="CHEBI:15378"/>
        <dbReference type="ChEBI" id="CHEBI:58405"/>
        <dbReference type="ChEBI" id="CHEBI:60033"/>
        <dbReference type="ChEBI" id="CHEBI:78435"/>
        <dbReference type="EC" id="2.4.99.28"/>
    </reaction>
</comment>
<keyword evidence="4" id="KW-0645">Protease</keyword>
<dbReference type="STRING" id="399497.BW733_07085"/>
<reference evidence="17 18" key="1">
    <citation type="journal article" date="2008" name="Int. J. Syst. Evol. Microbiol.">
        <title>Tessaracoccus flavescens sp. nov., isolated from marine sediment.</title>
        <authorList>
            <person name="Lee D.W."/>
            <person name="Lee S.D."/>
        </authorList>
    </citation>
    <scope>NUCLEOTIDE SEQUENCE [LARGE SCALE GENOMIC DNA]</scope>
    <source>
        <strain evidence="17 18">SST-39T</strain>
    </source>
</reference>
<keyword evidence="6" id="KW-0808">Transferase</keyword>
<evidence type="ECO:0000256" key="8">
    <source>
        <dbReference type="ARBA" id="ARBA00022960"/>
    </source>
</evidence>
<evidence type="ECO:0000313" key="18">
    <source>
        <dbReference type="Proteomes" id="UP000188235"/>
    </source>
</evidence>
<gene>
    <name evidence="17" type="ORF">BW733_07085</name>
</gene>
<dbReference type="SUPFAM" id="SSF53955">
    <property type="entry name" value="Lysozyme-like"/>
    <property type="match status" value="1"/>
</dbReference>
<comment type="similarity">
    <text evidence="1">In the C-terminal section; belongs to the transpeptidase family.</text>
</comment>
<dbReference type="Gene3D" id="1.10.3810.10">
    <property type="entry name" value="Biosynthetic peptidoglycan transglycosylase-like"/>
    <property type="match status" value="1"/>
</dbReference>
<keyword evidence="5" id="KW-0328">Glycosyltransferase</keyword>
<dbReference type="InterPro" id="IPR023346">
    <property type="entry name" value="Lysozyme-like_dom_sf"/>
</dbReference>
<evidence type="ECO:0000259" key="15">
    <source>
        <dbReference type="Pfam" id="PF00905"/>
    </source>
</evidence>
<evidence type="ECO:0000256" key="9">
    <source>
        <dbReference type="ARBA" id="ARBA00022984"/>
    </source>
</evidence>
<dbReference type="InterPro" id="IPR036950">
    <property type="entry name" value="PBP_transglycosylase"/>
</dbReference>
<comment type="catalytic activity">
    <reaction evidence="12">
        <text>Preferential cleavage: (Ac)2-L-Lys-D-Ala-|-D-Ala. Also transpeptidation of peptidyl-alanyl moieties that are N-acyl substituents of D-alanine.</text>
        <dbReference type="EC" id="3.4.16.4"/>
    </reaction>
</comment>
<evidence type="ECO:0000256" key="5">
    <source>
        <dbReference type="ARBA" id="ARBA00022676"/>
    </source>
</evidence>
<dbReference type="GO" id="GO:0008955">
    <property type="term" value="F:peptidoglycan glycosyltransferase activity"/>
    <property type="evidence" value="ECO:0007669"/>
    <property type="project" value="UniProtKB-EC"/>
</dbReference>
<dbReference type="GO" id="GO:0008360">
    <property type="term" value="P:regulation of cell shape"/>
    <property type="evidence" value="ECO:0007669"/>
    <property type="project" value="UniProtKB-KW"/>
</dbReference>
<feature type="domain" description="Glycosyl transferase family 51" evidence="16">
    <location>
        <begin position="42"/>
        <end position="215"/>
    </location>
</feature>
<evidence type="ECO:0000256" key="10">
    <source>
        <dbReference type="ARBA" id="ARBA00023268"/>
    </source>
</evidence>
<dbReference type="Proteomes" id="UP000188235">
    <property type="component" value="Chromosome"/>
</dbReference>
<dbReference type="Pfam" id="PF00912">
    <property type="entry name" value="Transgly"/>
    <property type="match status" value="1"/>
</dbReference>
<organism evidence="17 18">
    <name type="scientific">Tessaracoccus flavescens</name>
    <dbReference type="NCBI Taxonomy" id="399497"/>
    <lineage>
        <taxon>Bacteria</taxon>
        <taxon>Bacillati</taxon>
        <taxon>Actinomycetota</taxon>
        <taxon>Actinomycetes</taxon>
        <taxon>Propionibacteriales</taxon>
        <taxon>Propionibacteriaceae</taxon>
        <taxon>Tessaracoccus</taxon>
    </lineage>
</organism>
<feature type="region of interest" description="Disordered" evidence="14">
    <location>
        <begin position="607"/>
        <end position="756"/>
    </location>
</feature>
<keyword evidence="7" id="KW-0378">Hydrolase</keyword>
<evidence type="ECO:0000256" key="7">
    <source>
        <dbReference type="ARBA" id="ARBA00022801"/>
    </source>
</evidence>
<comment type="similarity">
    <text evidence="2">In the N-terminal section; belongs to the glycosyltransferase 51 family.</text>
</comment>
<evidence type="ECO:0000256" key="2">
    <source>
        <dbReference type="ARBA" id="ARBA00007739"/>
    </source>
</evidence>
<name>A0A1Q2CX19_9ACTN</name>
<evidence type="ECO:0000256" key="12">
    <source>
        <dbReference type="ARBA" id="ARBA00034000"/>
    </source>
</evidence>
<keyword evidence="8" id="KW-0133">Cell shape</keyword>
<dbReference type="EMBL" id="CP019607">
    <property type="protein sequence ID" value="AQP50633.1"/>
    <property type="molecule type" value="Genomic_DNA"/>
</dbReference>
<dbReference type="GO" id="GO:0008658">
    <property type="term" value="F:penicillin binding"/>
    <property type="evidence" value="ECO:0007669"/>
    <property type="project" value="InterPro"/>
</dbReference>
<keyword evidence="3" id="KW-0121">Carboxypeptidase</keyword>
<evidence type="ECO:0000256" key="3">
    <source>
        <dbReference type="ARBA" id="ARBA00022645"/>
    </source>
</evidence>
<feature type="compositionally biased region" description="Basic and acidic residues" evidence="14">
    <location>
        <begin position="613"/>
        <end position="634"/>
    </location>
</feature>
<dbReference type="GO" id="GO:0009002">
    <property type="term" value="F:serine-type D-Ala-D-Ala carboxypeptidase activity"/>
    <property type="evidence" value="ECO:0007669"/>
    <property type="project" value="UniProtKB-EC"/>
</dbReference>
<dbReference type="PANTHER" id="PTHR32282:SF34">
    <property type="entry name" value="PENICILLIN-BINDING PROTEIN 1A"/>
    <property type="match status" value="1"/>
</dbReference>
<keyword evidence="9" id="KW-0573">Peptidoglycan synthesis</keyword>
<dbReference type="InterPro" id="IPR050396">
    <property type="entry name" value="Glycosyltr_51/Transpeptidase"/>
</dbReference>